<name>A0AAV7IE48_COTGL</name>
<dbReference type="EMBL" id="JAHXZJ010001864">
    <property type="protein sequence ID" value="KAH0550019.1"/>
    <property type="molecule type" value="Genomic_DNA"/>
</dbReference>
<dbReference type="Proteomes" id="UP000826195">
    <property type="component" value="Unassembled WGS sequence"/>
</dbReference>
<sequence>MRSNRKHLQEVSQDDISNIKAVLEKLNDEKPIKTGKKRITGFTSFIRSCCSDNFKLRRQKNKEASSSDCNNLKEILLEEGSEYWNEKEISEGMKEVWARLRCGNLTRAGKAGMEEWKCRMCKKENETIEHIMSCEVMKDSLSAEVKNELEVWREMSEGDSVRKKIVRALKGKICKKLCSVIREMEKKLKGGDEIGECESQFGI</sequence>
<accession>A0AAV7IE48</accession>
<proteinExistence type="predicted"/>
<keyword evidence="2" id="KW-1185">Reference proteome</keyword>
<reference evidence="1 2" key="1">
    <citation type="journal article" date="2021" name="J. Hered.">
        <title>A chromosome-level genome assembly of the parasitoid wasp, Cotesia glomerata (Hymenoptera: Braconidae).</title>
        <authorList>
            <person name="Pinto B.J."/>
            <person name="Weis J.J."/>
            <person name="Gamble T."/>
            <person name="Ode P.J."/>
            <person name="Paul R."/>
            <person name="Zaspel J.M."/>
        </authorList>
    </citation>
    <scope>NUCLEOTIDE SEQUENCE [LARGE SCALE GENOMIC DNA]</scope>
    <source>
        <strain evidence="1">CgM1</strain>
    </source>
</reference>
<evidence type="ECO:0008006" key="3">
    <source>
        <dbReference type="Google" id="ProtNLM"/>
    </source>
</evidence>
<evidence type="ECO:0000313" key="2">
    <source>
        <dbReference type="Proteomes" id="UP000826195"/>
    </source>
</evidence>
<dbReference type="AlphaFoldDB" id="A0AAV7IE48"/>
<comment type="caution">
    <text evidence="1">The sequence shown here is derived from an EMBL/GenBank/DDBJ whole genome shotgun (WGS) entry which is preliminary data.</text>
</comment>
<evidence type="ECO:0000313" key="1">
    <source>
        <dbReference type="EMBL" id="KAH0550019.1"/>
    </source>
</evidence>
<protein>
    <recommendedName>
        <fullName evidence="3">Reverse transcriptase zinc-binding domain-containing protein</fullName>
    </recommendedName>
</protein>
<organism evidence="1 2">
    <name type="scientific">Cotesia glomerata</name>
    <name type="common">Lepidopteran parasitic wasp</name>
    <name type="synonym">Apanteles glomeratus</name>
    <dbReference type="NCBI Taxonomy" id="32391"/>
    <lineage>
        <taxon>Eukaryota</taxon>
        <taxon>Metazoa</taxon>
        <taxon>Ecdysozoa</taxon>
        <taxon>Arthropoda</taxon>
        <taxon>Hexapoda</taxon>
        <taxon>Insecta</taxon>
        <taxon>Pterygota</taxon>
        <taxon>Neoptera</taxon>
        <taxon>Endopterygota</taxon>
        <taxon>Hymenoptera</taxon>
        <taxon>Apocrita</taxon>
        <taxon>Ichneumonoidea</taxon>
        <taxon>Braconidae</taxon>
        <taxon>Microgastrinae</taxon>
        <taxon>Cotesia</taxon>
    </lineage>
</organism>
<gene>
    <name evidence="1" type="ORF">KQX54_016877</name>
</gene>